<evidence type="ECO:0000313" key="2">
    <source>
        <dbReference type="EMBL" id="CAB4967529.1"/>
    </source>
</evidence>
<dbReference type="Pfam" id="PF12697">
    <property type="entry name" value="Abhydrolase_6"/>
    <property type="match status" value="1"/>
</dbReference>
<reference evidence="2" key="1">
    <citation type="submission" date="2020-05" db="EMBL/GenBank/DDBJ databases">
        <authorList>
            <person name="Chiriac C."/>
            <person name="Salcher M."/>
            <person name="Ghai R."/>
            <person name="Kavagutti S V."/>
        </authorList>
    </citation>
    <scope>NUCLEOTIDE SEQUENCE</scope>
</reference>
<dbReference type="PANTHER" id="PTHR43194">
    <property type="entry name" value="HYDROLASE ALPHA/BETA FOLD FAMILY"/>
    <property type="match status" value="1"/>
</dbReference>
<gene>
    <name evidence="2" type="ORF">UFOPK3662_04030</name>
</gene>
<name>A0A6J7LPA5_9ZZZZ</name>
<dbReference type="Gene3D" id="3.40.50.1820">
    <property type="entry name" value="alpha/beta hydrolase"/>
    <property type="match status" value="1"/>
</dbReference>
<dbReference type="PANTHER" id="PTHR43194:SF2">
    <property type="entry name" value="PEROXISOMAL MEMBRANE PROTEIN LPX1"/>
    <property type="match status" value="1"/>
</dbReference>
<dbReference type="AlphaFoldDB" id="A0A6J7LPA5"/>
<evidence type="ECO:0000259" key="1">
    <source>
        <dbReference type="Pfam" id="PF12697"/>
    </source>
</evidence>
<accession>A0A6J7LPA5</accession>
<dbReference type="EMBL" id="CAFBMW010000081">
    <property type="protein sequence ID" value="CAB4967529.1"/>
    <property type="molecule type" value="Genomic_DNA"/>
</dbReference>
<sequence length="264" mass="28879">MTTTHVVLVHGTWGSGPFWTEARAAFEARGFTVHTPTLRHHELPLLAGATRVATVSLTDYTDDLVELCESLDSPPLLVGLSLGGLLVQMTAARTATAGVVAGCPAPAAGIFQAYPSMARLFFRHFLQPRPWAKPLYPTWEAWSWGVANTQTPERAREMFADLVCESGRAYCEMAFPWLDRRKAARVDFAAVTSPVLVLSAEKDRVVVPAIGRATAARYPGSSYVVIPDSDHMILFGDALPITMGHIDTWMQEHRIAAERHAPSV</sequence>
<dbReference type="InterPro" id="IPR029058">
    <property type="entry name" value="AB_hydrolase_fold"/>
</dbReference>
<proteinExistence type="predicted"/>
<feature type="domain" description="AB hydrolase-1" evidence="1">
    <location>
        <begin position="6"/>
        <end position="235"/>
    </location>
</feature>
<organism evidence="2">
    <name type="scientific">freshwater metagenome</name>
    <dbReference type="NCBI Taxonomy" id="449393"/>
    <lineage>
        <taxon>unclassified sequences</taxon>
        <taxon>metagenomes</taxon>
        <taxon>ecological metagenomes</taxon>
    </lineage>
</organism>
<protein>
    <submittedName>
        <fullName evidence="2">Unannotated protein</fullName>
    </submittedName>
</protein>
<dbReference type="InterPro" id="IPR000073">
    <property type="entry name" value="AB_hydrolase_1"/>
</dbReference>
<dbReference type="InterPro" id="IPR050228">
    <property type="entry name" value="Carboxylesterase_BioH"/>
</dbReference>
<dbReference type="SUPFAM" id="SSF53474">
    <property type="entry name" value="alpha/beta-Hydrolases"/>
    <property type="match status" value="1"/>
</dbReference>